<dbReference type="Proteomes" id="UP000789525">
    <property type="component" value="Unassembled WGS sequence"/>
</dbReference>
<name>A0ACA9KTJ8_9GLOM</name>
<accession>A0ACA9KTJ8</accession>
<evidence type="ECO:0000313" key="2">
    <source>
        <dbReference type="Proteomes" id="UP000789525"/>
    </source>
</evidence>
<reference evidence="1" key="1">
    <citation type="submission" date="2021-06" db="EMBL/GenBank/DDBJ databases">
        <authorList>
            <person name="Kallberg Y."/>
            <person name="Tangrot J."/>
            <person name="Rosling A."/>
        </authorList>
    </citation>
    <scope>NUCLEOTIDE SEQUENCE</scope>
    <source>
        <strain evidence="1">CL356</strain>
    </source>
</reference>
<comment type="caution">
    <text evidence="1">The sequence shown here is derived from an EMBL/GenBank/DDBJ whole genome shotgun (WGS) entry which is preliminary data.</text>
</comment>
<dbReference type="EMBL" id="CAJVPT010003143">
    <property type="protein sequence ID" value="CAG8492337.1"/>
    <property type="molecule type" value="Genomic_DNA"/>
</dbReference>
<keyword evidence="2" id="KW-1185">Reference proteome</keyword>
<evidence type="ECO:0000313" key="1">
    <source>
        <dbReference type="EMBL" id="CAG8492337.1"/>
    </source>
</evidence>
<organism evidence="1 2">
    <name type="scientific">Acaulospora colombiana</name>
    <dbReference type="NCBI Taxonomy" id="27376"/>
    <lineage>
        <taxon>Eukaryota</taxon>
        <taxon>Fungi</taxon>
        <taxon>Fungi incertae sedis</taxon>
        <taxon>Mucoromycota</taxon>
        <taxon>Glomeromycotina</taxon>
        <taxon>Glomeromycetes</taxon>
        <taxon>Diversisporales</taxon>
        <taxon>Acaulosporaceae</taxon>
        <taxon>Acaulospora</taxon>
    </lineage>
</organism>
<sequence>MSSTLYHLISIISLCLLVTVPNTLALYDKGGPVFILNEKNWLDEVLTTEQVVVVEFFAPWLAPEYKKAAENLKGLVKIAAVDCDDQSNRNVCSSYEIKGFPTIKLFPSKMIKDKKTGKFYKKAKDYNGPRTAKGIADFALPEIPSFVQPISNEHPTTKTLTIEEFLEKENETMPKVILFTDKDRTTYLYKALSVDFHDRLLFGEVRKREKVIGEKYGVEDYPKLIVVTWGTNEMIDYKGRYQGENIYYASLSNFLSQYALPKNKPKYVVKEEAEEQFNPEIIEIKSQSHLESECLSKRTGICILTFLVVEPEFQESVTEHENNLSILKKVKEKVHKKHTDDKLGFRFMWFDALTKGSKKLIKDFKLSDVFPNLMVLNPNRRLYKPYLGPFDEEGIEKFLSDVARGKGYSYEFEFDVNMGDEDTKKKKEDKKDEVVESEDVEKRENLDDASKSDKVEKREDLDDVEKREDSDNVGKSDDAEKKDDVEKKEDLDDVSKNDDVGKKEDSDDEKCGIDGVCPQESKEDSEKVKSRGRDEL</sequence>
<gene>
    <name evidence="1" type="ORF">ACOLOM_LOCUS2433</name>
</gene>
<proteinExistence type="predicted"/>
<protein>
    <submittedName>
        <fullName evidence="1">10819_t:CDS:1</fullName>
    </submittedName>
</protein>